<reference evidence="1 2" key="2">
    <citation type="journal article" date="2022" name="Mol. Ecol. Resour.">
        <title>The genomes of chicory, endive, great burdock and yacon provide insights into Asteraceae paleo-polyploidization history and plant inulin production.</title>
        <authorList>
            <person name="Fan W."/>
            <person name="Wang S."/>
            <person name="Wang H."/>
            <person name="Wang A."/>
            <person name="Jiang F."/>
            <person name="Liu H."/>
            <person name="Zhao H."/>
            <person name="Xu D."/>
            <person name="Zhang Y."/>
        </authorList>
    </citation>
    <scope>NUCLEOTIDE SEQUENCE [LARGE SCALE GENOMIC DNA]</scope>
    <source>
        <strain evidence="2">cv. Niubang</strain>
    </source>
</reference>
<evidence type="ECO:0000313" key="1">
    <source>
        <dbReference type="EMBL" id="KAI3769709.1"/>
    </source>
</evidence>
<protein>
    <submittedName>
        <fullName evidence="1">Uncharacterized protein</fullName>
    </submittedName>
</protein>
<proteinExistence type="predicted"/>
<organism evidence="1 2">
    <name type="scientific">Arctium lappa</name>
    <name type="common">Greater burdock</name>
    <name type="synonym">Lappa major</name>
    <dbReference type="NCBI Taxonomy" id="4217"/>
    <lineage>
        <taxon>Eukaryota</taxon>
        <taxon>Viridiplantae</taxon>
        <taxon>Streptophyta</taxon>
        <taxon>Embryophyta</taxon>
        <taxon>Tracheophyta</taxon>
        <taxon>Spermatophyta</taxon>
        <taxon>Magnoliopsida</taxon>
        <taxon>eudicotyledons</taxon>
        <taxon>Gunneridae</taxon>
        <taxon>Pentapetalae</taxon>
        <taxon>asterids</taxon>
        <taxon>campanulids</taxon>
        <taxon>Asterales</taxon>
        <taxon>Asteraceae</taxon>
        <taxon>Carduoideae</taxon>
        <taxon>Cardueae</taxon>
        <taxon>Arctiinae</taxon>
        <taxon>Arctium</taxon>
    </lineage>
</organism>
<reference evidence="2" key="1">
    <citation type="journal article" date="2022" name="Mol. Ecol. Resour.">
        <title>The genomes of chicory, endive, great burdock and yacon provide insights into Asteraceae palaeo-polyploidization history and plant inulin production.</title>
        <authorList>
            <person name="Fan W."/>
            <person name="Wang S."/>
            <person name="Wang H."/>
            <person name="Wang A."/>
            <person name="Jiang F."/>
            <person name="Liu H."/>
            <person name="Zhao H."/>
            <person name="Xu D."/>
            <person name="Zhang Y."/>
        </authorList>
    </citation>
    <scope>NUCLEOTIDE SEQUENCE [LARGE SCALE GENOMIC DNA]</scope>
    <source>
        <strain evidence="2">cv. Niubang</strain>
    </source>
</reference>
<gene>
    <name evidence="1" type="ORF">L6452_00822</name>
</gene>
<name>A0ACB9FEJ3_ARCLA</name>
<keyword evidence="2" id="KW-1185">Reference proteome</keyword>
<sequence>MAAVAAAVFRSFGGIGDIRNFRSSRGPDTEVVILDKVGMKRCCRNEVEGKESQILEGRQRGEEPVGSHDGISLGGVCMRCNL</sequence>
<dbReference type="EMBL" id="CM042047">
    <property type="protein sequence ID" value="KAI3769709.1"/>
    <property type="molecule type" value="Genomic_DNA"/>
</dbReference>
<dbReference type="Proteomes" id="UP001055879">
    <property type="component" value="Linkage Group LG01"/>
</dbReference>
<evidence type="ECO:0000313" key="2">
    <source>
        <dbReference type="Proteomes" id="UP001055879"/>
    </source>
</evidence>
<comment type="caution">
    <text evidence="1">The sequence shown here is derived from an EMBL/GenBank/DDBJ whole genome shotgun (WGS) entry which is preliminary data.</text>
</comment>
<accession>A0ACB9FEJ3</accession>